<reference evidence="10" key="1">
    <citation type="submission" date="2022-11" db="UniProtKB">
        <authorList>
            <consortium name="WormBaseParasite"/>
        </authorList>
    </citation>
    <scope>IDENTIFICATION</scope>
</reference>
<evidence type="ECO:0000256" key="2">
    <source>
        <dbReference type="ARBA" id="ARBA00022692"/>
    </source>
</evidence>
<keyword evidence="2 7" id="KW-0812">Transmembrane</keyword>
<feature type="transmembrane region" description="Helical" evidence="7">
    <location>
        <begin position="230"/>
        <end position="248"/>
    </location>
</feature>
<evidence type="ECO:0000256" key="1">
    <source>
        <dbReference type="ARBA" id="ARBA00004473"/>
    </source>
</evidence>
<dbReference type="InterPro" id="IPR052277">
    <property type="entry name" value="INM_ESCRT-Associated"/>
</dbReference>
<evidence type="ECO:0000256" key="4">
    <source>
        <dbReference type="ARBA" id="ARBA00023136"/>
    </source>
</evidence>
<dbReference type="Pfam" id="PF03020">
    <property type="entry name" value="LEM"/>
    <property type="match status" value="1"/>
</dbReference>
<evidence type="ECO:0000256" key="7">
    <source>
        <dbReference type="SAM" id="Phobius"/>
    </source>
</evidence>
<evidence type="ECO:0000256" key="5">
    <source>
        <dbReference type="ARBA" id="ARBA00023242"/>
    </source>
</evidence>
<dbReference type="InterPro" id="IPR041885">
    <property type="entry name" value="MAN1_winged_helix_dom"/>
</dbReference>
<dbReference type="PANTHER" id="PTHR13428">
    <property type="entry name" value="INNER NUCLEAR MEMBRANE PROTEIN MAN1 LEM DOMAIN CONTAINING PROTEIN"/>
    <property type="match status" value="1"/>
</dbReference>
<feature type="domain" description="LEM" evidence="8">
    <location>
        <begin position="2"/>
        <end position="46"/>
    </location>
</feature>
<dbReference type="Gene3D" id="1.10.10.1180">
    <property type="entry name" value="MAN1, winged-helix domain"/>
    <property type="match status" value="1"/>
</dbReference>
<feature type="compositionally biased region" description="Polar residues" evidence="6">
    <location>
        <begin position="51"/>
        <end position="71"/>
    </location>
</feature>
<accession>A0A915NLJ6</accession>
<dbReference type="GO" id="GO:0006998">
    <property type="term" value="P:nuclear envelope organization"/>
    <property type="evidence" value="ECO:0007669"/>
    <property type="project" value="TreeGrafter"/>
</dbReference>
<dbReference type="AlphaFoldDB" id="A0A915NLJ6"/>
<dbReference type="PROSITE" id="PS50954">
    <property type="entry name" value="LEM"/>
    <property type="match status" value="1"/>
</dbReference>
<dbReference type="InterPro" id="IPR012677">
    <property type="entry name" value="Nucleotide-bd_a/b_plait_sf"/>
</dbReference>
<keyword evidence="4 7" id="KW-0472">Membrane</keyword>
<evidence type="ECO:0000259" key="8">
    <source>
        <dbReference type="PROSITE" id="PS50954"/>
    </source>
</evidence>
<sequence length="511" mass="58853">MSEQFSHLSSEELRQELVKNGIPCGPIGTTTRKVYEKRLEKKLADDRKNQVESSRTSNRETVGSSSASLRSVPQRRSFEAPGRENVFNSSISARNISQQSFVAPNREHSFSSSISSQNVSRKSFEGGRFLDDEEDDHMESSRIVSPQRRFTGGYANKNVANRKISPIEKFKNVWGYFSRSIGTSTPCSDYNYRNKYPTNKYRRSDNYANFSDVGTKPSFNFSTISDHSRWIVLAAIGVFVAIFSTYIYKVHTETLHSTFVSVKDFFVFAFAVLLFLFVYKVFYWRKNRKIQHQEAIIRLVERITDLIYDSGYAGIAEPHVRDMLMPPTKRTNEDYALWLEAARFINNEDSRVRTEIRLINGTECNVWIWIGAGKQRWQGTGRLGDVPAILILHYKFLPLFSAVAECSPSSRVPDAALSRCLKLRGLNFSDNRTDRECLRKELMEKMSVVPKHIDFCNNAISRESVVYLMLKDLNDAKKAFSSLHSQWFDGNIITVKYVKDERYAERFPELK</sequence>
<evidence type="ECO:0000256" key="6">
    <source>
        <dbReference type="SAM" id="MobiDB-lite"/>
    </source>
</evidence>
<dbReference type="PANTHER" id="PTHR13428:SF12">
    <property type="entry name" value="INNER NUCLEAR MEMBRANE PROTEIN MAN1"/>
    <property type="match status" value="1"/>
</dbReference>
<evidence type="ECO:0000256" key="3">
    <source>
        <dbReference type="ARBA" id="ARBA00022989"/>
    </source>
</evidence>
<proteinExistence type="predicted"/>
<dbReference type="GO" id="GO:0031490">
    <property type="term" value="F:chromatin DNA binding"/>
    <property type="evidence" value="ECO:0007669"/>
    <property type="project" value="TreeGrafter"/>
</dbReference>
<protein>
    <submittedName>
        <fullName evidence="10">LEM domain-containing protein</fullName>
    </submittedName>
</protein>
<dbReference type="SUPFAM" id="SSF63451">
    <property type="entry name" value="LEM domain"/>
    <property type="match status" value="1"/>
</dbReference>
<dbReference type="InterPro" id="IPR011015">
    <property type="entry name" value="LEM/LEM-like_dom_sf"/>
</dbReference>
<dbReference type="InterPro" id="IPR035979">
    <property type="entry name" value="RBD_domain_sf"/>
</dbReference>
<dbReference type="Gene3D" id="3.30.70.330">
    <property type="match status" value="1"/>
</dbReference>
<dbReference type="InterPro" id="IPR003887">
    <property type="entry name" value="LEM_dom"/>
</dbReference>
<evidence type="ECO:0000313" key="10">
    <source>
        <dbReference type="WBParaSite" id="scf7180000418792.g2930"/>
    </source>
</evidence>
<dbReference type="SUPFAM" id="SSF54928">
    <property type="entry name" value="RNA-binding domain, RBD"/>
    <property type="match status" value="1"/>
</dbReference>
<feature type="region of interest" description="Disordered" evidence="6">
    <location>
        <begin position="38"/>
        <end position="83"/>
    </location>
</feature>
<dbReference type="GO" id="GO:0030514">
    <property type="term" value="P:negative regulation of BMP signaling pathway"/>
    <property type="evidence" value="ECO:0007669"/>
    <property type="project" value="TreeGrafter"/>
</dbReference>
<dbReference type="CDD" id="cd12940">
    <property type="entry name" value="LEM_LAP2_LEMD1"/>
    <property type="match status" value="1"/>
</dbReference>
<dbReference type="FunFam" id="1.10.720.40:FF:000001">
    <property type="entry name" value="LEM domain containing 2, isoform CRA_a"/>
    <property type="match status" value="1"/>
</dbReference>
<keyword evidence="9" id="KW-1185">Reference proteome</keyword>
<dbReference type="Gene3D" id="1.10.720.40">
    <property type="match status" value="1"/>
</dbReference>
<feature type="transmembrane region" description="Helical" evidence="7">
    <location>
        <begin position="260"/>
        <end position="282"/>
    </location>
</feature>
<comment type="subcellular location">
    <subcellularLocation>
        <location evidence="1">Nucleus inner membrane</location>
        <topology evidence="1">Multi-pass membrane protein</topology>
    </subcellularLocation>
</comment>
<keyword evidence="5" id="KW-0539">Nucleus</keyword>
<dbReference type="Proteomes" id="UP000887560">
    <property type="component" value="Unplaced"/>
</dbReference>
<feature type="compositionally biased region" description="Basic and acidic residues" evidence="6">
    <location>
        <begin position="38"/>
        <end position="50"/>
    </location>
</feature>
<evidence type="ECO:0000313" key="9">
    <source>
        <dbReference type="Proteomes" id="UP000887560"/>
    </source>
</evidence>
<dbReference type="SMART" id="SM00540">
    <property type="entry name" value="LEM"/>
    <property type="match status" value="1"/>
</dbReference>
<dbReference type="GO" id="GO:0005637">
    <property type="term" value="C:nuclear inner membrane"/>
    <property type="evidence" value="ECO:0007669"/>
    <property type="project" value="UniProtKB-SubCell"/>
</dbReference>
<organism evidence="9 10">
    <name type="scientific">Meloidogyne floridensis</name>
    <dbReference type="NCBI Taxonomy" id="298350"/>
    <lineage>
        <taxon>Eukaryota</taxon>
        <taxon>Metazoa</taxon>
        <taxon>Ecdysozoa</taxon>
        <taxon>Nematoda</taxon>
        <taxon>Chromadorea</taxon>
        <taxon>Rhabditida</taxon>
        <taxon>Tylenchina</taxon>
        <taxon>Tylenchomorpha</taxon>
        <taxon>Tylenchoidea</taxon>
        <taxon>Meloidogynidae</taxon>
        <taxon>Meloidogyninae</taxon>
        <taxon>Meloidogyne</taxon>
    </lineage>
</organism>
<dbReference type="WBParaSite" id="scf7180000418792.g2930">
    <property type="protein sequence ID" value="scf7180000418792.g2930"/>
    <property type="gene ID" value="scf7180000418792.g2930"/>
</dbReference>
<keyword evidence="3 7" id="KW-1133">Transmembrane helix</keyword>
<name>A0A915NLJ6_9BILA</name>